<evidence type="ECO:0000313" key="1">
    <source>
        <dbReference type="EMBL" id="KIN95446.1"/>
    </source>
</evidence>
<protein>
    <recommendedName>
        <fullName evidence="3">Transposase</fullName>
    </recommendedName>
</protein>
<reference evidence="1 2" key="1">
    <citation type="submission" date="2014-04" db="EMBL/GenBank/DDBJ databases">
        <authorList>
            <consortium name="DOE Joint Genome Institute"/>
            <person name="Kuo A."/>
            <person name="Kohler A."/>
            <person name="Costa M.D."/>
            <person name="Nagy L.G."/>
            <person name="Floudas D."/>
            <person name="Copeland A."/>
            <person name="Barry K.W."/>
            <person name="Cichocki N."/>
            <person name="Veneault-Fourrey C."/>
            <person name="LaButti K."/>
            <person name="Lindquist E.A."/>
            <person name="Lipzen A."/>
            <person name="Lundell T."/>
            <person name="Morin E."/>
            <person name="Murat C."/>
            <person name="Sun H."/>
            <person name="Tunlid A."/>
            <person name="Henrissat B."/>
            <person name="Grigoriev I.V."/>
            <person name="Hibbett D.S."/>
            <person name="Martin F."/>
            <person name="Nordberg H.P."/>
            <person name="Cantor M.N."/>
            <person name="Hua S.X."/>
        </authorList>
    </citation>
    <scope>NUCLEOTIDE SEQUENCE [LARGE SCALE GENOMIC DNA]</scope>
    <source>
        <strain evidence="1 2">Marx 270</strain>
    </source>
</reference>
<keyword evidence="2" id="KW-1185">Reference proteome</keyword>
<accession>A0A0C3JCQ2</accession>
<dbReference type="AlphaFoldDB" id="A0A0C3JCQ2"/>
<reference evidence="2" key="2">
    <citation type="submission" date="2015-01" db="EMBL/GenBank/DDBJ databases">
        <title>Evolutionary Origins and Diversification of the Mycorrhizal Mutualists.</title>
        <authorList>
            <consortium name="DOE Joint Genome Institute"/>
            <consortium name="Mycorrhizal Genomics Consortium"/>
            <person name="Kohler A."/>
            <person name="Kuo A."/>
            <person name="Nagy L.G."/>
            <person name="Floudas D."/>
            <person name="Copeland A."/>
            <person name="Barry K.W."/>
            <person name="Cichocki N."/>
            <person name="Veneault-Fourrey C."/>
            <person name="LaButti K."/>
            <person name="Lindquist E.A."/>
            <person name="Lipzen A."/>
            <person name="Lundell T."/>
            <person name="Morin E."/>
            <person name="Murat C."/>
            <person name="Riley R."/>
            <person name="Ohm R."/>
            <person name="Sun H."/>
            <person name="Tunlid A."/>
            <person name="Henrissat B."/>
            <person name="Grigoriev I.V."/>
            <person name="Hibbett D.S."/>
            <person name="Martin F."/>
        </authorList>
    </citation>
    <scope>NUCLEOTIDE SEQUENCE [LARGE SCALE GENOMIC DNA]</scope>
    <source>
        <strain evidence="2">Marx 270</strain>
    </source>
</reference>
<dbReference type="Proteomes" id="UP000054217">
    <property type="component" value="Unassembled WGS sequence"/>
</dbReference>
<gene>
    <name evidence="1" type="ORF">M404DRAFT_316199</name>
</gene>
<dbReference type="HOGENOM" id="CLU_2590696_0_0_1"/>
<proteinExistence type="predicted"/>
<dbReference type="InParanoid" id="A0A0C3JCQ2"/>
<dbReference type="EMBL" id="KN832068">
    <property type="protein sequence ID" value="KIN95446.1"/>
    <property type="molecule type" value="Genomic_DNA"/>
</dbReference>
<organism evidence="1 2">
    <name type="scientific">Pisolithus tinctorius Marx 270</name>
    <dbReference type="NCBI Taxonomy" id="870435"/>
    <lineage>
        <taxon>Eukaryota</taxon>
        <taxon>Fungi</taxon>
        <taxon>Dikarya</taxon>
        <taxon>Basidiomycota</taxon>
        <taxon>Agaricomycotina</taxon>
        <taxon>Agaricomycetes</taxon>
        <taxon>Agaricomycetidae</taxon>
        <taxon>Boletales</taxon>
        <taxon>Sclerodermatineae</taxon>
        <taxon>Pisolithaceae</taxon>
        <taxon>Pisolithus</taxon>
    </lineage>
</organism>
<name>A0A0C3JCQ2_PISTI</name>
<sequence length="80" mass="9283">MIERWSHFLTQASTGTYRRPESQIKHHRPTGRIRSNIHTILAAGVLKSLRGRQWQTIPMRRPMRTNFAIAPLPVVRSIPT</sequence>
<evidence type="ECO:0008006" key="3">
    <source>
        <dbReference type="Google" id="ProtNLM"/>
    </source>
</evidence>
<evidence type="ECO:0000313" key="2">
    <source>
        <dbReference type="Proteomes" id="UP000054217"/>
    </source>
</evidence>